<dbReference type="PROSITE" id="PS00108">
    <property type="entry name" value="PROTEIN_KINASE_ST"/>
    <property type="match status" value="1"/>
</dbReference>
<feature type="compositionally biased region" description="Polar residues" evidence="1">
    <location>
        <begin position="1"/>
        <end position="16"/>
    </location>
</feature>
<feature type="region of interest" description="Disordered" evidence="1">
    <location>
        <begin position="1"/>
        <end position="20"/>
    </location>
</feature>
<dbReference type="SMART" id="SM00220">
    <property type="entry name" value="S_TKc"/>
    <property type="match status" value="1"/>
</dbReference>
<reference evidence="3 4" key="1">
    <citation type="submission" date="2024-04" db="EMBL/GenBank/DDBJ databases">
        <title>Tritrichomonas musculus Genome.</title>
        <authorList>
            <person name="Alves-Ferreira E."/>
            <person name="Grigg M."/>
            <person name="Lorenzi H."/>
            <person name="Galac M."/>
        </authorList>
    </citation>
    <scope>NUCLEOTIDE SEQUENCE [LARGE SCALE GENOMIC DNA]</scope>
    <source>
        <strain evidence="3 4">EAF2021</strain>
    </source>
</reference>
<dbReference type="PROSITE" id="PS50011">
    <property type="entry name" value="PROTEIN_KINASE_DOM"/>
    <property type="match status" value="1"/>
</dbReference>
<protein>
    <recommendedName>
        <fullName evidence="2">Protein kinase domain-containing protein</fullName>
    </recommendedName>
</protein>
<dbReference type="PANTHER" id="PTHR44329">
    <property type="entry name" value="SERINE/THREONINE-PROTEIN KINASE TNNI3K-RELATED"/>
    <property type="match status" value="1"/>
</dbReference>
<comment type="caution">
    <text evidence="3">The sequence shown here is derived from an EMBL/GenBank/DDBJ whole genome shotgun (WGS) entry which is preliminary data.</text>
</comment>
<organism evidence="3 4">
    <name type="scientific">Tritrichomonas musculus</name>
    <dbReference type="NCBI Taxonomy" id="1915356"/>
    <lineage>
        <taxon>Eukaryota</taxon>
        <taxon>Metamonada</taxon>
        <taxon>Parabasalia</taxon>
        <taxon>Tritrichomonadida</taxon>
        <taxon>Tritrichomonadidae</taxon>
        <taxon>Tritrichomonas</taxon>
    </lineage>
</organism>
<dbReference type="PRINTS" id="PR00109">
    <property type="entry name" value="TYRKINASE"/>
</dbReference>
<dbReference type="InterPro" id="IPR000719">
    <property type="entry name" value="Prot_kinase_dom"/>
</dbReference>
<sequence>MKTQLSPSFTQITSPHQGPKIPTRFHIEQNELIYEKLIGAGACGEVWLGTYIPKQLRVAIKKLYSIEFNDNDFKSWVREIEIHATLQNQFLLPFIGYTSSHPYTIITPEMPNGSLYDALHNPESKIKLNGTELTKIGYCIACGMRYLHDRHIMHRDLKSPNVLLDNDKLPKICDFGLSRTRELQSNLTKTVGTPQWMAPELIKCADYDESIDVYAYGVVLWEMLTGMVPFEGKESFQIIYVLLSDPNPHPIPPDAPEPLSNLIQKCVSQDPKSRPTFTDIISDFENHNVRFDGCDENSFNDLMMTTNESRMPVHLAHATKKRVRKASTSQCFRTPRQIPIPIPKDSNAMYDISPKKRKLSLYAASSMNNAIGDPESEFHQQTESPQESLFENIQKNLDLLGSSNIKEIEDGLLFFESNAENAYNFIATLPFWEQILRLCLSCSSDLEQRINHLMIQYAKIWEVLSSIKRVKNLHLFINSKTLDLFLYVVSMIPELIDANMIERLKTMVLETEQDTQYHSIILLCKIYQFVETLSIREAIITFFFSIVPKFSDKVGGHLVFLKLFSHWMNEQSPNLDNPLTDIIICLFIKSEIDENVIAAYHALFVLNKNVNSISVDVFSHLQRNEKLADCALDYLARVEPSTFEANIIDVLLNCFQMYNNQKITLLLCKIASKKPNIFFENDAWIKLRGFQAVAIFPVFLVLCQKRIDFFSKNENVPKFMCEVLKFDDHDSLPSLCWALLKVKITPELAEKFESSRFIYIACQKIKKTKQLQSIIAGSKLISCFAKVSYSSSYQVIVQHLSRCAAEKSELGPICIKTLAILVKYPKLRNVFELCQVESIVNKYKVIEGLKEPIKEILSALSYS</sequence>
<dbReference type="SUPFAM" id="SSF56112">
    <property type="entry name" value="Protein kinase-like (PK-like)"/>
    <property type="match status" value="1"/>
</dbReference>
<evidence type="ECO:0000313" key="4">
    <source>
        <dbReference type="Proteomes" id="UP001470230"/>
    </source>
</evidence>
<accession>A0ABR2L7K2</accession>
<dbReference type="EMBL" id="JAPFFF010000001">
    <property type="protein sequence ID" value="KAK8898742.1"/>
    <property type="molecule type" value="Genomic_DNA"/>
</dbReference>
<dbReference type="Gene3D" id="1.10.510.10">
    <property type="entry name" value="Transferase(Phosphotransferase) domain 1"/>
    <property type="match status" value="1"/>
</dbReference>
<dbReference type="PANTHER" id="PTHR44329:SF214">
    <property type="entry name" value="PROTEIN KINASE DOMAIN-CONTAINING PROTEIN"/>
    <property type="match status" value="1"/>
</dbReference>
<dbReference type="InterPro" id="IPR011009">
    <property type="entry name" value="Kinase-like_dom_sf"/>
</dbReference>
<feature type="domain" description="Protein kinase" evidence="2">
    <location>
        <begin position="32"/>
        <end position="290"/>
    </location>
</feature>
<evidence type="ECO:0000256" key="1">
    <source>
        <dbReference type="SAM" id="MobiDB-lite"/>
    </source>
</evidence>
<keyword evidence="4" id="KW-1185">Reference proteome</keyword>
<dbReference type="Pfam" id="PF07714">
    <property type="entry name" value="PK_Tyr_Ser-Thr"/>
    <property type="match status" value="1"/>
</dbReference>
<dbReference type="InterPro" id="IPR008271">
    <property type="entry name" value="Ser/Thr_kinase_AS"/>
</dbReference>
<gene>
    <name evidence="3" type="ORF">M9Y10_001034</name>
</gene>
<dbReference type="Gene3D" id="3.30.200.20">
    <property type="entry name" value="Phosphorylase Kinase, domain 1"/>
    <property type="match status" value="1"/>
</dbReference>
<dbReference type="CDD" id="cd13999">
    <property type="entry name" value="STKc_MAP3K-like"/>
    <property type="match status" value="1"/>
</dbReference>
<dbReference type="Proteomes" id="UP001470230">
    <property type="component" value="Unassembled WGS sequence"/>
</dbReference>
<evidence type="ECO:0000259" key="2">
    <source>
        <dbReference type="PROSITE" id="PS50011"/>
    </source>
</evidence>
<dbReference type="InterPro" id="IPR051681">
    <property type="entry name" value="Ser/Thr_Kinases-Pseudokinases"/>
</dbReference>
<name>A0ABR2L7K2_9EUKA</name>
<proteinExistence type="predicted"/>
<dbReference type="InterPro" id="IPR001245">
    <property type="entry name" value="Ser-Thr/Tyr_kinase_cat_dom"/>
</dbReference>
<evidence type="ECO:0000313" key="3">
    <source>
        <dbReference type="EMBL" id="KAK8898742.1"/>
    </source>
</evidence>